<evidence type="ECO:0000256" key="8">
    <source>
        <dbReference type="ARBA" id="ARBA00022840"/>
    </source>
</evidence>
<accession>A0A370CIC8</accession>
<dbReference type="Proteomes" id="UP000226429">
    <property type="component" value="Unassembled WGS sequence"/>
</dbReference>
<dbReference type="NCBIfam" id="NF008137">
    <property type="entry name" value="PRK10885.1"/>
    <property type="match status" value="1"/>
</dbReference>
<feature type="binding site" evidence="11">
    <location>
        <position position="8"/>
    </location>
    <ligand>
        <name>ATP</name>
        <dbReference type="ChEBI" id="CHEBI:30616"/>
    </ligand>
</feature>
<evidence type="ECO:0000256" key="1">
    <source>
        <dbReference type="ARBA" id="ARBA00001946"/>
    </source>
</evidence>
<dbReference type="InterPro" id="IPR050124">
    <property type="entry name" value="tRNA_CCA-adding_enzyme"/>
</dbReference>
<feature type="binding site" evidence="11">
    <location>
        <position position="91"/>
    </location>
    <ligand>
        <name>CTP</name>
        <dbReference type="ChEBI" id="CHEBI:37563"/>
    </ligand>
</feature>
<dbReference type="PIRSF" id="PIRSF000813">
    <property type="entry name" value="CCA_bact"/>
    <property type="match status" value="1"/>
</dbReference>
<feature type="binding site" evidence="11">
    <location>
        <position position="140"/>
    </location>
    <ligand>
        <name>ATP</name>
        <dbReference type="ChEBI" id="CHEBI:30616"/>
    </ligand>
</feature>
<dbReference type="GO" id="GO:0042245">
    <property type="term" value="P:RNA repair"/>
    <property type="evidence" value="ECO:0007669"/>
    <property type="project" value="UniProtKB-KW"/>
</dbReference>
<feature type="binding site" evidence="11">
    <location>
        <position position="91"/>
    </location>
    <ligand>
        <name>ATP</name>
        <dbReference type="ChEBI" id="CHEBI:30616"/>
    </ligand>
</feature>
<dbReference type="InterPro" id="IPR006674">
    <property type="entry name" value="HD_domain"/>
</dbReference>
<dbReference type="GO" id="GO:0160016">
    <property type="term" value="F:CCACCA tRNA nucleotidyltransferase activity"/>
    <property type="evidence" value="ECO:0007669"/>
    <property type="project" value="RHEA"/>
</dbReference>
<reference evidence="13 14" key="2">
    <citation type="journal article" date="2018" name="J. Invertebr. Pathol.">
        <title>'Candidatus Aquirickettsiella gammari' (Gammaproteobacteria: Legionellales: Coxiellaceae): A bacterial pathogen of the freshwater crustacean Gammarus fossarum (Malacostraca: Amphipoda).</title>
        <authorList>
            <person name="Bojko J."/>
            <person name="Dunn A.M."/>
            <person name="Stebbing P.D."/>
            <person name="van Aerle R."/>
            <person name="Bacela-Spychalska K."/>
            <person name="Bean T.P."/>
            <person name="Urrutia A."/>
            <person name="Stentiford G.D."/>
        </authorList>
    </citation>
    <scope>NUCLEOTIDE SEQUENCE [LARGE SCALE GENOMIC DNA]</scope>
    <source>
        <strain evidence="13">RA15029</strain>
    </source>
</reference>
<dbReference type="Gene3D" id="1.10.3090.10">
    <property type="entry name" value="cca-adding enzyme, domain 2"/>
    <property type="match status" value="1"/>
</dbReference>
<evidence type="ECO:0000256" key="10">
    <source>
        <dbReference type="ARBA" id="ARBA00022884"/>
    </source>
</evidence>
<comment type="cofactor">
    <cofactor evidence="1 11">
        <name>Mg(2+)</name>
        <dbReference type="ChEBI" id="CHEBI:18420"/>
    </cofactor>
</comment>
<dbReference type="GO" id="GO:0001680">
    <property type="term" value="P:tRNA 3'-terminal CCA addition"/>
    <property type="evidence" value="ECO:0007669"/>
    <property type="project" value="UniProtKB-UniRule"/>
</dbReference>
<evidence type="ECO:0000256" key="5">
    <source>
        <dbReference type="ARBA" id="ARBA00022723"/>
    </source>
</evidence>
<gene>
    <name evidence="11" type="primary">cca</name>
    <name evidence="13" type="ORF">CFE62_004590</name>
</gene>
<keyword evidence="6 11" id="KW-0547">Nucleotide-binding</keyword>
<dbReference type="Pfam" id="PF01743">
    <property type="entry name" value="PolyA_pol"/>
    <property type="match status" value="1"/>
</dbReference>
<keyword evidence="3 11" id="KW-0819">tRNA processing</keyword>
<protein>
    <recommendedName>
        <fullName evidence="11">CCA-adding enzyme</fullName>
        <ecNumber evidence="11">2.7.7.72</ecNumber>
    </recommendedName>
    <alternativeName>
        <fullName evidence="11">CCA tRNA nucleotidyltransferase</fullName>
    </alternativeName>
    <alternativeName>
        <fullName evidence="11">tRNA CCA-pyrophosphorylase</fullName>
    </alternativeName>
    <alternativeName>
        <fullName evidence="11">tRNA adenylyl-/cytidylyl- transferase</fullName>
    </alternativeName>
    <alternativeName>
        <fullName evidence="11">tRNA nucleotidyltransferase</fullName>
    </alternativeName>
    <alternativeName>
        <fullName evidence="11">tRNA-NT</fullName>
    </alternativeName>
</protein>
<dbReference type="EMBL" id="NMOS02000011">
    <property type="protein sequence ID" value="RDH40310.1"/>
    <property type="molecule type" value="Genomic_DNA"/>
</dbReference>
<evidence type="ECO:0000256" key="7">
    <source>
        <dbReference type="ARBA" id="ARBA00022800"/>
    </source>
</evidence>
<feature type="binding site" evidence="11">
    <location>
        <position position="8"/>
    </location>
    <ligand>
        <name>CTP</name>
        <dbReference type="ChEBI" id="CHEBI:37563"/>
    </ligand>
</feature>
<comment type="caution">
    <text evidence="13">The sequence shown here is derived from an EMBL/GenBank/DDBJ whole genome shotgun (WGS) entry which is preliminary data.</text>
</comment>
<dbReference type="Gene3D" id="3.30.460.10">
    <property type="entry name" value="Beta Polymerase, domain 2"/>
    <property type="match status" value="1"/>
</dbReference>
<evidence type="ECO:0000256" key="11">
    <source>
        <dbReference type="HAMAP-Rule" id="MF_01262"/>
    </source>
</evidence>
<feature type="binding site" evidence="11">
    <location>
        <position position="23"/>
    </location>
    <ligand>
        <name>Mg(2+)</name>
        <dbReference type="ChEBI" id="CHEBI:18420"/>
    </ligand>
</feature>
<keyword evidence="7 11" id="KW-0692">RNA repair</keyword>
<evidence type="ECO:0000256" key="4">
    <source>
        <dbReference type="ARBA" id="ARBA00022695"/>
    </source>
</evidence>
<evidence type="ECO:0000313" key="13">
    <source>
        <dbReference type="EMBL" id="RDH40310.1"/>
    </source>
</evidence>
<name>A0A370CIC8_9COXI</name>
<keyword evidence="9 11" id="KW-0460">Magnesium</keyword>
<dbReference type="PANTHER" id="PTHR47545">
    <property type="entry name" value="MULTIFUNCTIONAL CCA PROTEIN"/>
    <property type="match status" value="1"/>
</dbReference>
<dbReference type="InterPro" id="IPR002646">
    <property type="entry name" value="PolA_pol_head_dom"/>
</dbReference>
<dbReference type="PROSITE" id="PS51831">
    <property type="entry name" value="HD"/>
    <property type="match status" value="1"/>
</dbReference>
<feature type="domain" description="HD" evidence="12">
    <location>
        <begin position="226"/>
        <end position="320"/>
    </location>
</feature>
<keyword evidence="5 11" id="KW-0479">Metal-binding</keyword>
<reference evidence="13 14" key="1">
    <citation type="journal article" date="2017" name="Int. J. Syst. Evol. Microbiol.">
        <title>Aquarickettsiella crustaci n. gen. n. sp. (Gammaproteobacteria: Legionellales: Coxiellaceae); a bacterial pathogen of the freshwater crustacean: Gammarus fossarum (Malacostraca: Amphipoda).</title>
        <authorList>
            <person name="Bojko J."/>
            <person name="Dunn A.M."/>
            <person name="Stebbing P.D."/>
            <person name="Van Aerle R."/>
            <person name="Bacela-Spychalska K."/>
            <person name="Bean T.P."/>
            <person name="Stentiford G.D."/>
        </authorList>
    </citation>
    <scope>NUCLEOTIDE SEQUENCE [LARGE SCALE GENOMIC DNA]</scope>
    <source>
        <strain evidence="13">RA15029</strain>
    </source>
</reference>
<evidence type="ECO:0000256" key="2">
    <source>
        <dbReference type="ARBA" id="ARBA00022679"/>
    </source>
</evidence>
<keyword evidence="8 11" id="KW-0067">ATP-binding</keyword>
<dbReference type="EC" id="2.7.7.72" evidence="11"/>
<dbReference type="GO" id="GO:0005524">
    <property type="term" value="F:ATP binding"/>
    <property type="evidence" value="ECO:0007669"/>
    <property type="project" value="UniProtKB-UniRule"/>
</dbReference>
<keyword evidence="13" id="KW-0378">Hydrolase</keyword>
<dbReference type="AlphaFoldDB" id="A0A370CIC8"/>
<dbReference type="SUPFAM" id="SSF81891">
    <property type="entry name" value="Poly A polymerase C-terminal region-like"/>
    <property type="match status" value="1"/>
</dbReference>
<evidence type="ECO:0000256" key="9">
    <source>
        <dbReference type="ARBA" id="ARBA00022842"/>
    </source>
</evidence>
<comment type="similarity">
    <text evidence="11">Belongs to the tRNA nucleotidyltransferase/poly(A) polymerase family. Bacterial CCA-adding enzyme type 2 subfamily.</text>
</comment>
<dbReference type="GO" id="GO:0004810">
    <property type="term" value="F:CCA tRNA nucleotidyltransferase activity"/>
    <property type="evidence" value="ECO:0007669"/>
    <property type="project" value="UniProtKB-UniRule"/>
</dbReference>
<dbReference type="PANTHER" id="PTHR47545:SF1">
    <property type="entry name" value="MULTIFUNCTIONAL CCA PROTEIN"/>
    <property type="match status" value="1"/>
</dbReference>
<keyword evidence="4 11" id="KW-0548">Nucleotidyltransferase</keyword>
<evidence type="ECO:0000313" key="14">
    <source>
        <dbReference type="Proteomes" id="UP000226429"/>
    </source>
</evidence>
<organism evidence="13 14">
    <name type="scientific">Candidatus Aquirickettsiella gammari</name>
    <dbReference type="NCBI Taxonomy" id="2016198"/>
    <lineage>
        <taxon>Bacteria</taxon>
        <taxon>Pseudomonadati</taxon>
        <taxon>Pseudomonadota</taxon>
        <taxon>Gammaproteobacteria</taxon>
        <taxon>Legionellales</taxon>
        <taxon>Coxiellaceae</taxon>
        <taxon>Candidatus Aquirickettsiella</taxon>
    </lineage>
</organism>
<keyword evidence="2 11" id="KW-0808">Transferase</keyword>
<dbReference type="InterPro" id="IPR012006">
    <property type="entry name" value="CCA_bact"/>
</dbReference>
<dbReference type="GO" id="GO:0000287">
    <property type="term" value="F:magnesium ion binding"/>
    <property type="evidence" value="ECO:0007669"/>
    <property type="project" value="UniProtKB-UniRule"/>
</dbReference>
<dbReference type="InterPro" id="IPR043519">
    <property type="entry name" value="NT_sf"/>
</dbReference>
<proteinExistence type="inferred from homology"/>
<feature type="binding site" evidence="11">
    <location>
        <position position="21"/>
    </location>
    <ligand>
        <name>Mg(2+)</name>
        <dbReference type="ChEBI" id="CHEBI:18420"/>
    </ligand>
</feature>
<dbReference type="SUPFAM" id="SSF81301">
    <property type="entry name" value="Nucleotidyltransferase"/>
    <property type="match status" value="1"/>
</dbReference>
<keyword evidence="14" id="KW-1185">Reference proteome</keyword>
<comment type="function">
    <text evidence="11">Catalyzes the addition and repair of the essential 3'-terminal CCA sequence in tRNAs without using a nucleic acid template. Adds these three nucleotides in the order of C, C, and A to the tRNA nucleotide-73, using CTP and ATP as substrates and producing inorganic pyrophosphate. tRNA 3'-terminal CCA addition is required both for tRNA processing and repair. Also involved in tRNA surveillance by mediating tandem CCA addition to generate a CCACCA at the 3' terminus of unstable tRNAs. While stable tRNAs receive only 3'-terminal CCA, unstable tRNAs are marked with CCACCA and rapidly degraded.</text>
</comment>
<feature type="binding site" evidence="11">
    <location>
        <position position="137"/>
    </location>
    <ligand>
        <name>CTP</name>
        <dbReference type="ChEBI" id="CHEBI:37563"/>
    </ligand>
</feature>
<evidence type="ECO:0000256" key="3">
    <source>
        <dbReference type="ARBA" id="ARBA00022694"/>
    </source>
</evidence>
<feature type="binding site" evidence="11">
    <location>
        <position position="11"/>
    </location>
    <ligand>
        <name>CTP</name>
        <dbReference type="ChEBI" id="CHEBI:37563"/>
    </ligand>
</feature>
<dbReference type="GO" id="GO:0000049">
    <property type="term" value="F:tRNA binding"/>
    <property type="evidence" value="ECO:0007669"/>
    <property type="project" value="UniProtKB-UniRule"/>
</dbReference>
<feature type="binding site" evidence="11">
    <location>
        <position position="140"/>
    </location>
    <ligand>
        <name>CTP</name>
        <dbReference type="ChEBI" id="CHEBI:37563"/>
    </ligand>
</feature>
<feature type="binding site" evidence="11">
    <location>
        <position position="137"/>
    </location>
    <ligand>
        <name>ATP</name>
        <dbReference type="ChEBI" id="CHEBI:30616"/>
    </ligand>
</feature>
<dbReference type="CDD" id="cd05398">
    <property type="entry name" value="NT_ClassII-CCAase"/>
    <property type="match status" value="1"/>
</dbReference>
<sequence length="398" mass="44683">MEIYLVGGAVRDQLLGYPIRERDYVVVGASPEEMLAQGFRLIGKNFPVFLHPKTQQEYALARTERKTGPGYKGFSCYAAPDVTLEDDLQRRDLTINAMAQTSQGDIIDPFQGKKDLANKLLRHVSPAFSEDPVRILRVARFMARFSPLGFRVARETMELMKAMVAVGEVKALVPERVWQEFSSALTELAPQAFIKTLYDCDALAVLFPELQVLYNQYEQIANKTAAWRHSYLTVLEKATLLTDDPQVRFAAILCDLGKGISEQETQAGLHIIRALCRRYRIPQAYTSLALTSAAYHLLCHRALELDASSLYILLEKTDAFRQSSRIEQFLLVCEADFQAYAGLESQPYLQKDRVLSALTEAKKVSAKVLKKQGFSGAALGKKLVEQRIMAISQFLAIC</sequence>
<dbReference type="InterPro" id="IPR032828">
    <property type="entry name" value="PolyA_RNA-bd"/>
</dbReference>
<comment type="miscellaneous">
    <text evidence="11">A single active site specifically recognizes both ATP and CTP and is responsible for their addition.</text>
</comment>
<evidence type="ECO:0000259" key="12">
    <source>
        <dbReference type="PROSITE" id="PS51831"/>
    </source>
</evidence>
<keyword evidence="10 11" id="KW-0694">RNA-binding</keyword>
<dbReference type="HAMAP" id="MF_01262">
    <property type="entry name" value="CCA_bact_type2"/>
    <property type="match status" value="1"/>
</dbReference>
<comment type="catalytic activity">
    <reaction evidence="11">
        <text>a tRNA with a 3' CCA end + 2 CTP + ATP = a tRNA with a 3' CCACCA end + 3 diphosphate</text>
        <dbReference type="Rhea" id="RHEA:76235"/>
        <dbReference type="Rhea" id="RHEA-COMP:10468"/>
        <dbReference type="Rhea" id="RHEA-COMP:18655"/>
        <dbReference type="ChEBI" id="CHEBI:30616"/>
        <dbReference type="ChEBI" id="CHEBI:33019"/>
        <dbReference type="ChEBI" id="CHEBI:37563"/>
        <dbReference type="ChEBI" id="CHEBI:83071"/>
        <dbReference type="ChEBI" id="CHEBI:195187"/>
    </reaction>
</comment>
<dbReference type="GO" id="GO:0016787">
    <property type="term" value="F:hydrolase activity"/>
    <property type="evidence" value="ECO:0007669"/>
    <property type="project" value="UniProtKB-KW"/>
</dbReference>
<feature type="binding site" evidence="11">
    <location>
        <position position="11"/>
    </location>
    <ligand>
        <name>ATP</name>
        <dbReference type="ChEBI" id="CHEBI:30616"/>
    </ligand>
</feature>
<dbReference type="Pfam" id="PF12627">
    <property type="entry name" value="PolyA_pol_RNAbd"/>
    <property type="match status" value="1"/>
</dbReference>
<comment type="catalytic activity">
    <reaction evidence="11">
        <text>a tRNA precursor + 2 CTP + ATP = a tRNA with a 3' CCA end + 3 diphosphate</text>
        <dbReference type="Rhea" id="RHEA:14433"/>
        <dbReference type="Rhea" id="RHEA-COMP:10465"/>
        <dbReference type="Rhea" id="RHEA-COMP:10468"/>
        <dbReference type="ChEBI" id="CHEBI:30616"/>
        <dbReference type="ChEBI" id="CHEBI:33019"/>
        <dbReference type="ChEBI" id="CHEBI:37563"/>
        <dbReference type="ChEBI" id="CHEBI:74896"/>
        <dbReference type="ChEBI" id="CHEBI:83071"/>
        <dbReference type="EC" id="2.7.7.72"/>
    </reaction>
</comment>
<evidence type="ECO:0000256" key="6">
    <source>
        <dbReference type="ARBA" id="ARBA00022741"/>
    </source>
</evidence>